<evidence type="ECO:0000313" key="3">
    <source>
        <dbReference type="Proteomes" id="UP000027192"/>
    </source>
</evidence>
<keyword evidence="1" id="KW-0812">Transmembrane</keyword>
<dbReference type="EMBL" id="JMIB01000005">
    <property type="protein sequence ID" value="KDM92918.1"/>
    <property type="molecule type" value="Genomic_DNA"/>
</dbReference>
<comment type="caution">
    <text evidence="2">The sequence shown here is derived from an EMBL/GenBank/DDBJ whole genome shotgun (WGS) entry which is preliminary data.</text>
</comment>
<keyword evidence="1" id="KW-1133">Transmembrane helix</keyword>
<dbReference type="AlphaFoldDB" id="A0A066RZU4"/>
<keyword evidence="1" id="KW-0472">Membrane</keyword>
<protein>
    <submittedName>
        <fullName evidence="2">Uncharacterized protein</fullName>
    </submittedName>
</protein>
<keyword evidence="3" id="KW-1185">Reference proteome</keyword>
<sequence length="219" mass="25445">MTYEMKMTKQTKKTKQTKQIEQIKQTEHTDDSVICNLKVWHKPFGWLMVVAIVLFLPLSSLEPLQWACGLLALWSALREREIIWRVNEAQWGYRTRNFLVWREIKYEMTANDMLTLTWNRTESSSALFSLKFEPKSAQFIQRHQMFESYDLEVLPTHTGEAELTATMKKIGRIYGSCNIGLNADVALNGLNDKKSEAIHAELGIDFLPVQSDEKQYDHA</sequence>
<evidence type="ECO:0000256" key="1">
    <source>
        <dbReference type="SAM" id="Phobius"/>
    </source>
</evidence>
<feature type="transmembrane region" description="Helical" evidence="1">
    <location>
        <begin position="46"/>
        <end position="74"/>
    </location>
</feature>
<accession>A0A066RZU4</accession>
<evidence type="ECO:0000313" key="2">
    <source>
        <dbReference type="EMBL" id="KDM92918.1"/>
    </source>
</evidence>
<dbReference type="STRING" id="1654360.EA58_03955"/>
<gene>
    <name evidence="2" type="ORF">EA58_03955</name>
</gene>
<organism evidence="2 3">
    <name type="scientific">Photobacterium galatheae</name>
    <dbReference type="NCBI Taxonomy" id="1654360"/>
    <lineage>
        <taxon>Bacteria</taxon>
        <taxon>Pseudomonadati</taxon>
        <taxon>Pseudomonadota</taxon>
        <taxon>Gammaproteobacteria</taxon>
        <taxon>Vibrionales</taxon>
        <taxon>Vibrionaceae</taxon>
        <taxon>Photobacterium</taxon>
    </lineage>
</organism>
<reference evidence="2 3" key="1">
    <citation type="submission" date="2014-04" db="EMBL/GenBank/DDBJ databases">
        <title>Draft genome sequence of Photobacterium halotolerans S2753: a solonamide, ngercheumicin and holomycin producer.</title>
        <authorList>
            <person name="Machado H.R."/>
            <person name="Gram L."/>
        </authorList>
    </citation>
    <scope>NUCLEOTIDE SEQUENCE [LARGE SCALE GENOMIC DNA]</scope>
    <source>
        <strain evidence="2 3">S2753</strain>
    </source>
</reference>
<name>A0A066RZU4_9GAMM</name>
<dbReference type="Proteomes" id="UP000027192">
    <property type="component" value="Unassembled WGS sequence"/>
</dbReference>
<proteinExistence type="predicted"/>